<accession>A0ABT7L6Y8</accession>
<dbReference type="RefSeq" id="WP_285932898.1">
    <property type="nucleotide sequence ID" value="NZ_JASTZU010000041.1"/>
</dbReference>
<sequence length="63" mass="7311">MKKRLVFYMIFVITYVILQMLVPDTRESTPSYMGSLYTIIVVLLALGIAFGITRFYNKGRDNK</sequence>
<proteinExistence type="predicted"/>
<gene>
    <name evidence="2" type="ORF">QQS35_14350</name>
</gene>
<keyword evidence="1" id="KW-1133">Transmembrane helix</keyword>
<keyword evidence="3" id="KW-1185">Reference proteome</keyword>
<evidence type="ECO:0000256" key="1">
    <source>
        <dbReference type="SAM" id="Phobius"/>
    </source>
</evidence>
<dbReference type="Proteomes" id="UP001235343">
    <property type="component" value="Unassembled WGS sequence"/>
</dbReference>
<protein>
    <submittedName>
        <fullName evidence="2">Uncharacterized protein</fullName>
    </submittedName>
</protein>
<keyword evidence="1" id="KW-0472">Membrane</keyword>
<evidence type="ECO:0000313" key="2">
    <source>
        <dbReference type="EMBL" id="MDL4841618.1"/>
    </source>
</evidence>
<reference evidence="2 3" key="1">
    <citation type="submission" date="2023-06" db="EMBL/GenBank/DDBJ databases">
        <title>Aquibacillus rhizosphaerae LR5S19.</title>
        <authorList>
            <person name="Sun J.-Q."/>
        </authorList>
    </citation>
    <scope>NUCLEOTIDE SEQUENCE [LARGE SCALE GENOMIC DNA]</scope>
    <source>
        <strain evidence="2 3">LR5S19</strain>
    </source>
</reference>
<feature type="transmembrane region" description="Helical" evidence="1">
    <location>
        <begin position="34"/>
        <end position="56"/>
    </location>
</feature>
<evidence type="ECO:0000313" key="3">
    <source>
        <dbReference type="Proteomes" id="UP001235343"/>
    </source>
</evidence>
<name>A0ABT7L6Y8_9BACI</name>
<feature type="transmembrane region" description="Helical" evidence="1">
    <location>
        <begin position="5"/>
        <end position="22"/>
    </location>
</feature>
<keyword evidence="1" id="KW-0812">Transmembrane</keyword>
<organism evidence="2 3">
    <name type="scientific">Aquibacillus rhizosphaerae</name>
    <dbReference type="NCBI Taxonomy" id="3051431"/>
    <lineage>
        <taxon>Bacteria</taxon>
        <taxon>Bacillati</taxon>
        <taxon>Bacillota</taxon>
        <taxon>Bacilli</taxon>
        <taxon>Bacillales</taxon>
        <taxon>Bacillaceae</taxon>
        <taxon>Aquibacillus</taxon>
    </lineage>
</organism>
<dbReference type="EMBL" id="JASTZU010000041">
    <property type="protein sequence ID" value="MDL4841618.1"/>
    <property type="molecule type" value="Genomic_DNA"/>
</dbReference>
<comment type="caution">
    <text evidence="2">The sequence shown here is derived from an EMBL/GenBank/DDBJ whole genome shotgun (WGS) entry which is preliminary data.</text>
</comment>